<reference evidence="7" key="2">
    <citation type="submission" date="2013-10" db="EMBL/GenBank/DDBJ databases">
        <authorList>
            <person name="Aslett M."/>
        </authorList>
    </citation>
    <scope>NUCLEOTIDE SEQUENCE</scope>
    <source>
        <strain evidence="7">Houghton</strain>
    </source>
</reference>
<dbReference type="InterPro" id="IPR005178">
    <property type="entry name" value="Ostalpha/TMEM184C"/>
</dbReference>
<feature type="compositionally biased region" description="Low complexity" evidence="5">
    <location>
        <begin position="333"/>
        <end position="354"/>
    </location>
</feature>
<dbReference type="Proteomes" id="UP000018050">
    <property type="component" value="Unassembled WGS sequence"/>
</dbReference>
<dbReference type="GO" id="GO:0016020">
    <property type="term" value="C:membrane"/>
    <property type="evidence" value="ECO:0007669"/>
    <property type="project" value="UniProtKB-SubCell"/>
</dbReference>
<evidence type="ECO:0000313" key="8">
    <source>
        <dbReference type="Proteomes" id="UP000018050"/>
    </source>
</evidence>
<keyword evidence="2 6" id="KW-0812">Transmembrane</keyword>
<keyword evidence="4 6" id="KW-0472">Membrane</keyword>
<proteinExistence type="predicted"/>
<feature type="transmembrane region" description="Helical" evidence="6">
    <location>
        <begin position="72"/>
        <end position="93"/>
    </location>
</feature>
<dbReference type="AlphaFoldDB" id="U6GHZ7"/>
<gene>
    <name evidence="7" type="ORF">EAH_00040750</name>
</gene>
<evidence type="ECO:0000256" key="3">
    <source>
        <dbReference type="ARBA" id="ARBA00022989"/>
    </source>
</evidence>
<feature type="compositionally biased region" description="Basic and acidic residues" evidence="5">
    <location>
        <begin position="323"/>
        <end position="332"/>
    </location>
</feature>
<dbReference type="PANTHER" id="PTHR23423">
    <property type="entry name" value="ORGANIC SOLUTE TRANSPORTER-RELATED"/>
    <property type="match status" value="1"/>
</dbReference>
<dbReference type="RefSeq" id="XP_013250675.1">
    <property type="nucleotide sequence ID" value="XM_013395221.1"/>
</dbReference>
<dbReference type="VEuPathDB" id="ToxoDB:EAH_00040750"/>
<sequence length="415" mass="42320">MSVLLEDPFYRSAATAGAAAACILSLLPLLGDGYQLLRGRLSSRSRSSSSNSSGSKTGVAAARGVHTSPKTLAFRLTLVVPVYALTSLLAFLYCSPLNSLPAAAPAAAAAAAVPAASGALSSASAAAAGAQELSPRAAVAAAAAAATALQQRSGGWIGLWLRGAREGYEVYALYAFLELLIALLGGEQQAVNQLHLKTMAGTHKETRGSVAMYALILFYMAVQRPLSPWRPLPKFLWLKSIVFLCFWQSLALRWLAGLFLTGTGEEAAAPAAAAAAAAAAARLQDWLICIEMVPCAGDSAAASAAAAAAAAATPGVYAATSGAEERNHEGEHSSSSNLHSSGYSSMSSSRSNSSKLKKPLQQLPDVALYGLKRAEAAVAAAAPFILPAVSPGSALWHCSSSSSSSGKNSSSSSYG</sequence>
<organism evidence="7 8">
    <name type="scientific">Eimeria acervulina</name>
    <name type="common">Coccidian parasite</name>
    <dbReference type="NCBI Taxonomy" id="5801"/>
    <lineage>
        <taxon>Eukaryota</taxon>
        <taxon>Sar</taxon>
        <taxon>Alveolata</taxon>
        <taxon>Apicomplexa</taxon>
        <taxon>Conoidasida</taxon>
        <taxon>Coccidia</taxon>
        <taxon>Eucoccidiorida</taxon>
        <taxon>Eimeriorina</taxon>
        <taxon>Eimeriidae</taxon>
        <taxon>Eimeria</taxon>
    </lineage>
</organism>
<evidence type="ECO:0000256" key="5">
    <source>
        <dbReference type="SAM" id="MobiDB-lite"/>
    </source>
</evidence>
<keyword evidence="8" id="KW-1185">Reference proteome</keyword>
<keyword evidence="3 6" id="KW-1133">Transmembrane helix</keyword>
<dbReference type="OrthoDB" id="5348404at2759"/>
<evidence type="ECO:0000256" key="4">
    <source>
        <dbReference type="ARBA" id="ARBA00023136"/>
    </source>
</evidence>
<protein>
    <submittedName>
        <fullName evidence="7">ACR261Cp, related, related</fullName>
    </submittedName>
</protein>
<dbReference type="EMBL" id="HG670982">
    <property type="protein sequence ID" value="CDI79177.1"/>
    <property type="molecule type" value="Genomic_DNA"/>
</dbReference>
<dbReference type="SMART" id="SM01417">
    <property type="entry name" value="Solute_trans_a"/>
    <property type="match status" value="1"/>
</dbReference>
<name>U6GHZ7_EIMAC</name>
<evidence type="ECO:0000313" key="7">
    <source>
        <dbReference type="EMBL" id="CDI79177.1"/>
    </source>
</evidence>
<accession>U6GHZ7</accession>
<dbReference type="GeneID" id="25272145"/>
<dbReference type="Pfam" id="PF03619">
    <property type="entry name" value="Solute_trans_a"/>
    <property type="match status" value="1"/>
</dbReference>
<evidence type="ECO:0000256" key="2">
    <source>
        <dbReference type="ARBA" id="ARBA00022692"/>
    </source>
</evidence>
<comment type="subcellular location">
    <subcellularLocation>
        <location evidence="1">Membrane</location>
        <topology evidence="1">Multi-pass membrane protein</topology>
    </subcellularLocation>
</comment>
<feature type="transmembrane region" description="Helical" evidence="6">
    <location>
        <begin position="12"/>
        <end position="37"/>
    </location>
</feature>
<evidence type="ECO:0000256" key="6">
    <source>
        <dbReference type="SAM" id="Phobius"/>
    </source>
</evidence>
<feature type="region of interest" description="Disordered" evidence="5">
    <location>
        <begin position="320"/>
        <end position="358"/>
    </location>
</feature>
<evidence type="ECO:0000256" key="1">
    <source>
        <dbReference type="ARBA" id="ARBA00004141"/>
    </source>
</evidence>
<reference evidence="7" key="1">
    <citation type="submission" date="2013-10" db="EMBL/GenBank/DDBJ databases">
        <title>Genomic analysis of the causative agents of coccidiosis in chickens.</title>
        <authorList>
            <person name="Reid A.J."/>
            <person name="Blake D."/>
            <person name="Billington K."/>
            <person name="Browne H."/>
            <person name="Dunn M."/>
            <person name="Hung S."/>
            <person name="Kawahara F."/>
            <person name="Miranda-Saavedra D."/>
            <person name="Mourier T."/>
            <person name="Nagra H."/>
            <person name="Otto T.D."/>
            <person name="Rawlings N."/>
            <person name="Sanchez A."/>
            <person name="Sanders M."/>
            <person name="Subramaniam C."/>
            <person name="Tay Y."/>
            <person name="Dear P."/>
            <person name="Doerig C."/>
            <person name="Gruber A."/>
            <person name="Parkinson J."/>
            <person name="Shirley M."/>
            <person name="Wan K.L."/>
            <person name="Berriman M."/>
            <person name="Tomley F."/>
            <person name="Pain A."/>
        </authorList>
    </citation>
    <scope>NUCLEOTIDE SEQUENCE</scope>
    <source>
        <strain evidence="7">Houghton</strain>
    </source>
</reference>